<proteinExistence type="predicted"/>
<protein>
    <submittedName>
        <fullName evidence="1">Uncharacterized protein</fullName>
    </submittedName>
</protein>
<dbReference type="AlphaFoldDB" id="A0A5C6ZHC1"/>
<reference evidence="1 2" key="1">
    <citation type="submission" date="2019-08" db="EMBL/GenBank/DDBJ databases">
        <title>Genomes of Subsaximicrobium wynnwilliamsii strains.</title>
        <authorList>
            <person name="Bowman J.P."/>
        </authorList>
    </citation>
    <scope>NUCLEOTIDE SEQUENCE [LARGE SCALE GENOMIC DNA]</scope>
    <source>
        <strain evidence="1 2">2-80-2</strain>
    </source>
</reference>
<dbReference type="OrthoDB" id="880459at2"/>
<dbReference type="RefSeq" id="WP_147086136.1">
    <property type="nucleotide sequence ID" value="NZ_VORM01000006.1"/>
</dbReference>
<gene>
    <name evidence="1" type="ORF">ESY86_08315</name>
</gene>
<sequence>MKILFCFLVIFASAKECNQKKAEASAETKSEVLKTEAFQKDLTMTYEANTRGFYEKIWVEGDSVKFTNDRYGKVVVSNILPKNEKTTLVNLLNAVDLKTMPQLEAPSKAHQYDGAAMATLNITSEKSSYETKTFDHGNPPEAIKALVEKLLALKAKMVEE</sequence>
<evidence type="ECO:0000313" key="1">
    <source>
        <dbReference type="EMBL" id="TXD89383.1"/>
    </source>
</evidence>
<organism evidence="1 2">
    <name type="scientific">Subsaximicrobium wynnwilliamsii</name>
    <dbReference type="NCBI Taxonomy" id="291179"/>
    <lineage>
        <taxon>Bacteria</taxon>
        <taxon>Pseudomonadati</taxon>
        <taxon>Bacteroidota</taxon>
        <taxon>Flavobacteriia</taxon>
        <taxon>Flavobacteriales</taxon>
        <taxon>Flavobacteriaceae</taxon>
        <taxon>Subsaximicrobium</taxon>
    </lineage>
</organism>
<dbReference type="EMBL" id="VORO01000007">
    <property type="protein sequence ID" value="TXD89383.1"/>
    <property type="molecule type" value="Genomic_DNA"/>
</dbReference>
<dbReference type="Proteomes" id="UP000321578">
    <property type="component" value="Unassembled WGS sequence"/>
</dbReference>
<accession>A0A5C6ZHC1</accession>
<name>A0A5C6ZHC1_9FLAO</name>
<evidence type="ECO:0000313" key="2">
    <source>
        <dbReference type="Proteomes" id="UP000321578"/>
    </source>
</evidence>
<keyword evidence="2" id="KW-1185">Reference proteome</keyword>
<comment type="caution">
    <text evidence="1">The sequence shown here is derived from an EMBL/GenBank/DDBJ whole genome shotgun (WGS) entry which is preliminary data.</text>
</comment>